<dbReference type="PRINTS" id="PR01249">
    <property type="entry name" value="RIBOSOMALL31"/>
</dbReference>
<dbReference type="Pfam" id="PF01197">
    <property type="entry name" value="Ribosomal_L31"/>
    <property type="match status" value="1"/>
</dbReference>
<organism evidence="4 5">
    <name type="scientific">Mycoplasma haemofelis (strain Langford 1)</name>
    <name type="common">Haemobartonella felis</name>
    <dbReference type="NCBI Taxonomy" id="941640"/>
    <lineage>
        <taxon>Bacteria</taxon>
        <taxon>Bacillati</taxon>
        <taxon>Mycoplasmatota</taxon>
        <taxon>Mollicutes</taxon>
        <taxon>Mycoplasmataceae</taxon>
        <taxon>Mycoplasma</taxon>
    </lineage>
</organism>
<dbReference type="GO" id="GO:0006412">
    <property type="term" value="P:translation"/>
    <property type="evidence" value="ECO:0007669"/>
    <property type="project" value="InterPro"/>
</dbReference>
<evidence type="ECO:0000313" key="5">
    <source>
        <dbReference type="Proteomes" id="UP000008637"/>
    </source>
</evidence>
<dbReference type="HOGENOM" id="CLU_114306_4_2_14"/>
<dbReference type="NCBIfam" id="TIGR00105">
    <property type="entry name" value="L31"/>
    <property type="match status" value="1"/>
</dbReference>
<sequence>MGKELPFKPTIVTFSCTSCGKKYEILSAHKEPTVNIDICSNCHPFYLGQTNLSRSLGPAEKLKSKFDAGKNYIKKKG</sequence>
<dbReference type="InterPro" id="IPR002150">
    <property type="entry name" value="Ribosomal_bL31"/>
</dbReference>
<dbReference type="GO" id="GO:0005840">
    <property type="term" value="C:ribosome"/>
    <property type="evidence" value="ECO:0007669"/>
    <property type="project" value="UniProtKB-KW"/>
</dbReference>
<dbReference type="InterPro" id="IPR034704">
    <property type="entry name" value="Ribosomal_bL28/bL31-like_sf"/>
</dbReference>
<dbReference type="KEGG" id="mha:HF1_14780"/>
<evidence type="ECO:0000313" key="4">
    <source>
        <dbReference type="EMBL" id="CBY93486.1"/>
    </source>
</evidence>
<keyword evidence="2 3" id="KW-0687">Ribonucleoprotein</keyword>
<dbReference type="Gene3D" id="4.10.830.30">
    <property type="entry name" value="Ribosomal protein L31"/>
    <property type="match status" value="1"/>
</dbReference>
<dbReference type="OrthoDB" id="9803251at2"/>
<dbReference type="AlphaFoldDB" id="E8ZK15"/>
<keyword evidence="5" id="KW-1185">Reference proteome</keyword>
<proteinExistence type="inferred from homology"/>
<dbReference type="GO" id="GO:1990904">
    <property type="term" value="C:ribonucleoprotein complex"/>
    <property type="evidence" value="ECO:0007669"/>
    <property type="project" value="UniProtKB-KW"/>
</dbReference>
<dbReference type="SUPFAM" id="SSF143800">
    <property type="entry name" value="L28p-like"/>
    <property type="match status" value="1"/>
</dbReference>
<keyword evidence="1 3" id="KW-0689">Ribosomal protein</keyword>
<dbReference type="Proteomes" id="UP000008637">
    <property type="component" value="Chromosome"/>
</dbReference>
<accession>E8ZK15</accession>
<dbReference type="InterPro" id="IPR042105">
    <property type="entry name" value="Ribosomal_bL31_sf"/>
</dbReference>
<evidence type="ECO:0000256" key="3">
    <source>
        <dbReference type="RuleBase" id="RU000564"/>
    </source>
</evidence>
<dbReference type="EMBL" id="FR773153">
    <property type="protein sequence ID" value="CBY93486.1"/>
    <property type="molecule type" value="Genomic_DNA"/>
</dbReference>
<evidence type="ECO:0000256" key="2">
    <source>
        <dbReference type="ARBA" id="ARBA00023274"/>
    </source>
</evidence>
<comment type="similarity">
    <text evidence="3">Belongs to the bacterial ribosomal protein bL31 family.</text>
</comment>
<protein>
    <recommendedName>
        <fullName evidence="3">50S ribosomal protein L31</fullName>
    </recommendedName>
</protein>
<evidence type="ECO:0000256" key="1">
    <source>
        <dbReference type="ARBA" id="ARBA00022980"/>
    </source>
</evidence>
<name>E8ZK15_MYCHL</name>
<reference evidence="4 5" key="1">
    <citation type="journal article" date="2011" name="J. Bacteriol.">
        <title>Complete genome sequence of Mycoplasma haemofelis, a hemotropic mycoplasma.</title>
        <authorList>
            <person name="Barker E.N."/>
            <person name="Helps C.R."/>
            <person name="Peters I.R."/>
            <person name="Darby A.C."/>
            <person name="Radford A.D."/>
            <person name="Tasker S."/>
        </authorList>
    </citation>
    <scope>NUCLEOTIDE SEQUENCE [LARGE SCALE GENOMIC DNA]</scope>
    <source>
        <strain evidence="4 5">Langford 1</strain>
    </source>
</reference>
<gene>
    <name evidence="4" type="primary">rpmE</name>
    <name evidence="4" type="ORF">HF1_14780</name>
</gene>
<dbReference type="GO" id="GO:0003735">
    <property type="term" value="F:structural constituent of ribosome"/>
    <property type="evidence" value="ECO:0007669"/>
    <property type="project" value="InterPro"/>
</dbReference>